<evidence type="ECO:0000313" key="2">
    <source>
        <dbReference type="Proteomes" id="UP001233999"/>
    </source>
</evidence>
<proteinExistence type="predicted"/>
<comment type="caution">
    <text evidence="1">The sequence shown here is derived from an EMBL/GenBank/DDBJ whole genome shotgun (WGS) entry which is preliminary data.</text>
</comment>
<keyword evidence="2" id="KW-1185">Reference proteome</keyword>
<gene>
    <name evidence="1" type="ORF">L9F63_008714</name>
</gene>
<dbReference type="AlphaFoldDB" id="A0AAD7Z561"/>
<accession>A0AAD7Z561</accession>
<reference evidence="1" key="2">
    <citation type="submission" date="2023-05" db="EMBL/GenBank/DDBJ databases">
        <authorList>
            <person name="Fouks B."/>
        </authorList>
    </citation>
    <scope>NUCLEOTIDE SEQUENCE</scope>
    <source>
        <strain evidence="1">Stay&amp;Tobe</strain>
        <tissue evidence="1">Testes</tissue>
    </source>
</reference>
<dbReference type="EMBL" id="JASPKZ010010672">
    <property type="protein sequence ID" value="KAJ9573915.1"/>
    <property type="molecule type" value="Genomic_DNA"/>
</dbReference>
<organism evidence="1 2">
    <name type="scientific">Diploptera punctata</name>
    <name type="common">Pacific beetle cockroach</name>
    <dbReference type="NCBI Taxonomy" id="6984"/>
    <lineage>
        <taxon>Eukaryota</taxon>
        <taxon>Metazoa</taxon>
        <taxon>Ecdysozoa</taxon>
        <taxon>Arthropoda</taxon>
        <taxon>Hexapoda</taxon>
        <taxon>Insecta</taxon>
        <taxon>Pterygota</taxon>
        <taxon>Neoptera</taxon>
        <taxon>Polyneoptera</taxon>
        <taxon>Dictyoptera</taxon>
        <taxon>Blattodea</taxon>
        <taxon>Blaberoidea</taxon>
        <taxon>Blaberidae</taxon>
        <taxon>Diplopterinae</taxon>
        <taxon>Diploptera</taxon>
    </lineage>
</organism>
<feature type="non-terminal residue" evidence="1">
    <location>
        <position position="50"/>
    </location>
</feature>
<evidence type="ECO:0000313" key="1">
    <source>
        <dbReference type="EMBL" id="KAJ9573915.1"/>
    </source>
</evidence>
<protein>
    <submittedName>
        <fullName evidence="1">Uncharacterized protein</fullName>
    </submittedName>
</protein>
<sequence>KLEFLRHMLIIVVKSEVLNTARLNVNRNAALKMVTIEQLTAEEFRHMNPM</sequence>
<reference evidence="1" key="1">
    <citation type="journal article" date="2023" name="IScience">
        <title>Live-bearing cockroach genome reveals convergent evolutionary mechanisms linked to viviparity in insects and beyond.</title>
        <authorList>
            <person name="Fouks B."/>
            <person name="Harrison M.C."/>
            <person name="Mikhailova A.A."/>
            <person name="Marchal E."/>
            <person name="English S."/>
            <person name="Carruthers M."/>
            <person name="Jennings E.C."/>
            <person name="Chiamaka E.L."/>
            <person name="Frigard R.A."/>
            <person name="Pippel M."/>
            <person name="Attardo G.M."/>
            <person name="Benoit J.B."/>
            <person name="Bornberg-Bauer E."/>
            <person name="Tobe S.S."/>
        </authorList>
    </citation>
    <scope>NUCLEOTIDE SEQUENCE</scope>
    <source>
        <strain evidence="1">Stay&amp;Tobe</strain>
    </source>
</reference>
<feature type="non-terminal residue" evidence="1">
    <location>
        <position position="1"/>
    </location>
</feature>
<dbReference type="Proteomes" id="UP001233999">
    <property type="component" value="Unassembled WGS sequence"/>
</dbReference>
<name>A0AAD7Z561_DIPPU</name>